<dbReference type="InterPro" id="IPR036890">
    <property type="entry name" value="HATPase_C_sf"/>
</dbReference>
<feature type="transmembrane region" description="Helical" evidence="1">
    <location>
        <begin position="153"/>
        <end position="174"/>
    </location>
</feature>
<proteinExistence type="predicted"/>
<reference evidence="3 4" key="1">
    <citation type="submission" date="2024-03" db="EMBL/GenBank/DDBJ databases">
        <authorList>
            <person name="Plomp N."/>
            <person name="Harmsen H.J."/>
        </authorList>
    </citation>
    <scope>NUCLEOTIDE SEQUENCE [LARGE SCALE GENOMIC DNA]</scope>
    <source>
        <strain evidence="3 4">HTF-76H</strain>
    </source>
</reference>
<dbReference type="AlphaFoldDB" id="A0AB35Y2Z6"/>
<evidence type="ECO:0000259" key="2">
    <source>
        <dbReference type="Pfam" id="PF14501"/>
    </source>
</evidence>
<dbReference type="Gene3D" id="3.30.565.10">
    <property type="entry name" value="Histidine kinase-like ATPase, C-terminal domain"/>
    <property type="match status" value="1"/>
</dbReference>
<comment type="caution">
    <text evidence="3">The sequence shown here is derived from an EMBL/GenBank/DDBJ whole genome shotgun (WGS) entry which is preliminary data.</text>
</comment>
<gene>
    <name evidence="3" type="ORF">WF787_09505</name>
</gene>
<dbReference type="Pfam" id="PF14501">
    <property type="entry name" value="HATPase_c_5"/>
    <property type="match status" value="1"/>
</dbReference>
<feature type="transmembrane region" description="Helical" evidence="1">
    <location>
        <begin position="60"/>
        <end position="76"/>
    </location>
</feature>
<feature type="transmembrane region" description="Helical" evidence="1">
    <location>
        <begin position="119"/>
        <end position="141"/>
    </location>
</feature>
<name>A0AB35Y2Z6_9FIRM</name>
<feature type="transmembrane region" description="Helical" evidence="1">
    <location>
        <begin position="6"/>
        <end position="23"/>
    </location>
</feature>
<accession>A0AB35Y2Z6</accession>
<dbReference type="InterPro" id="IPR032834">
    <property type="entry name" value="NatK-like_C"/>
</dbReference>
<keyword evidence="1" id="KW-0472">Membrane</keyword>
<evidence type="ECO:0000313" key="3">
    <source>
        <dbReference type="EMBL" id="MEJ3691450.1"/>
    </source>
</evidence>
<sequence length="421" mass="48584">MIYYFVEFAGSFANIALLVLFVDRLFQKKDLYLRWFYLYIALLITGQCILSLFPTWVMPRTIYLLLGGFLLAILFYEAQIWQAIFASAAFFTLIAVVEVLAMLLIGLRIQDTEILMQAGAARLIYVVFSNLIQIPLVVLISHFFSRKENVLRILWLLPIIVIQIASIAVCYVVQYHAADENFPDYLIGLMVVLLLMNILIVFYVEALRKNEQEKFRAEFNEQQYRLQMEYYQQLKERQEETRALWHDIKKYILAMQAVAERGNSEELHKIVQDATDAFERSKNISTIGNPVVDSLLNQYLHTAEENSIKVTLDVTIPEVLSISPLSLSILIGNTFDNAIEACCGLPPEQRKIHLQLRKQYRSLLYRLDNPYSNASHSLRVGNHHGYGLKNVKRVVQESDGDFYAEKKNGTFTVKARLNCEN</sequence>
<dbReference type="PANTHER" id="PTHR40448:SF1">
    <property type="entry name" value="TWO-COMPONENT SENSOR HISTIDINE KINASE"/>
    <property type="match status" value="1"/>
</dbReference>
<dbReference type="CDD" id="cd16935">
    <property type="entry name" value="HATPase_AgrC-ComD-like"/>
    <property type="match status" value="1"/>
</dbReference>
<keyword evidence="4" id="KW-1185">Reference proteome</keyword>
<dbReference type="GO" id="GO:0042802">
    <property type="term" value="F:identical protein binding"/>
    <property type="evidence" value="ECO:0007669"/>
    <property type="project" value="TreeGrafter"/>
</dbReference>
<dbReference type="SUPFAM" id="SSF55874">
    <property type="entry name" value="ATPase domain of HSP90 chaperone/DNA topoisomerase II/histidine kinase"/>
    <property type="match status" value="1"/>
</dbReference>
<dbReference type="RefSeq" id="WP_294649035.1">
    <property type="nucleotide sequence ID" value="NZ_JBBFKB010000108.1"/>
</dbReference>
<evidence type="ECO:0000313" key="4">
    <source>
        <dbReference type="Proteomes" id="UP001379600"/>
    </source>
</evidence>
<protein>
    <submittedName>
        <fullName evidence="3">GHKL domain-containing protein</fullName>
    </submittedName>
</protein>
<dbReference type="PANTHER" id="PTHR40448">
    <property type="entry name" value="TWO-COMPONENT SENSOR HISTIDINE KINASE"/>
    <property type="match status" value="1"/>
</dbReference>
<feature type="transmembrane region" description="Helical" evidence="1">
    <location>
        <begin position="35"/>
        <end position="54"/>
    </location>
</feature>
<feature type="transmembrane region" description="Helical" evidence="1">
    <location>
        <begin position="83"/>
        <end position="107"/>
    </location>
</feature>
<dbReference type="EMBL" id="JBBFKC010000008">
    <property type="protein sequence ID" value="MEJ3691450.1"/>
    <property type="molecule type" value="Genomic_DNA"/>
</dbReference>
<feature type="domain" description="Sensor histidine kinase NatK-like C-terminal" evidence="2">
    <location>
        <begin position="324"/>
        <end position="415"/>
    </location>
</feature>
<keyword evidence="1" id="KW-1133">Transmembrane helix</keyword>
<keyword evidence="1" id="KW-0812">Transmembrane</keyword>
<evidence type="ECO:0000256" key="1">
    <source>
        <dbReference type="SAM" id="Phobius"/>
    </source>
</evidence>
<feature type="transmembrane region" description="Helical" evidence="1">
    <location>
        <begin position="186"/>
        <end position="206"/>
    </location>
</feature>
<organism evidence="3 4">
    <name type="scientific">Faecalibacterium taiwanense</name>
    <dbReference type="NCBI Taxonomy" id="3030638"/>
    <lineage>
        <taxon>Bacteria</taxon>
        <taxon>Bacillati</taxon>
        <taxon>Bacillota</taxon>
        <taxon>Clostridia</taxon>
        <taxon>Eubacteriales</taxon>
        <taxon>Oscillospiraceae</taxon>
        <taxon>Faecalibacterium</taxon>
    </lineage>
</organism>
<dbReference type="Proteomes" id="UP001379600">
    <property type="component" value="Unassembled WGS sequence"/>
</dbReference>